<feature type="region of interest" description="Disordered" evidence="4">
    <location>
        <begin position="547"/>
        <end position="580"/>
    </location>
</feature>
<feature type="repeat" description="WD" evidence="3">
    <location>
        <begin position="746"/>
        <end position="768"/>
    </location>
</feature>
<evidence type="ECO:0000313" key="5">
    <source>
        <dbReference type="EMBL" id="KAA0156456.1"/>
    </source>
</evidence>
<dbReference type="PRINTS" id="PR00320">
    <property type="entry name" value="GPROTEINBRPT"/>
</dbReference>
<feature type="region of interest" description="Disordered" evidence="4">
    <location>
        <begin position="807"/>
        <end position="881"/>
    </location>
</feature>
<feature type="compositionally biased region" description="Acidic residues" evidence="4">
    <location>
        <begin position="815"/>
        <end position="845"/>
    </location>
</feature>
<feature type="compositionally biased region" description="Basic and acidic residues" evidence="4">
    <location>
        <begin position="339"/>
        <end position="352"/>
    </location>
</feature>
<dbReference type="InterPro" id="IPR001680">
    <property type="entry name" value="WD40_rpt"/>
</dbReference>
<dbReference type="InterPro" id="IPR020472">
    <property type="entry name" value="WD40_PAC1"/>
</dbReference>
<dbReference type="PANTHER" id="PTHR44019:SF8">
    <property type="entry name" value="POC1 CENTRIOLAR PROTEIN HOMOLOG"/>
    <property type="match status" value="1"/>
</dbReference>
<dbReference type="Proteomes" id="UP000323011">
    <property type="component" value="Unassembled WGS sequence"/>
</dbReference>
<keyword evidence="1 3" id="KW-0853">WD repeat</keyword>
<dbReference type="InterPro" id="IPR015943">
    <property type="entry name" value="WD40/YVTN_repeat-like_dom_sf"/>
</dbReference>
<dbReference type="AlphaFoldDB" id="A0A5A8CTR3"/>
<feature type="repeat" description="WD" evidence="3">
    <location>
        <begin position="242"/>
        <end position="274"/>
    </location>
</feature>
<dbReference type="InterPro" id="IPR050505">
    <property type="entry name" value="WDR55/POC1"/>
</dbReference>
<dbReference type="PROSITE" id="PS50082">
    <property type="entry name" value="WD_REPEATS_2"/>
    <property type="match status" value="4"/>
</dbReference>
<proteinExistence type="predicted"/>
<organism evidence="5 6">
    <name type="scientific">Cafeteria roenbergensis</name>
    <name type="common">Marine flagellate</name>
    <dbReference type="NCBI Taxonomy" id="33653"/>
    <lineage>
        <taxon>Eukaryota</taxon>
        <taxon>Sar</taxon>
        <taxon>Stramenopiles</taxon>
        <taxon>Bigyra</taxon>
        <taxon>Opalozoa</taxon>
        <taxon>Bicosoecida</taxon>
        <taxon>Cafeteriaceae</taxon>
        <taxon>Cafeteria</taxon>
    </lineage>
</organism>
<dbReference type="InterPro" id="IPR011047">
    <property type="entry name" value="Quinoprotein_ADH-like_sf"/>
</dbReference>
<feature type="compositionally biased region" description="Pro residues" evidence="4">
    <location>
        <begin position="872"/>
        <end position="881"/>
    </location>
</feature>
<evidence type="ECO:0000256" key="1">
    <source>
        <dbReference type="ARBA" id="ARBA00022574"/>
    </source>
</evidence>
<sequence length="881" mass="88280">MPLVARQSADADVRRVRFSPFAADAFLSCGFESLRVGRVRRGHTPTKAACLGRFGRGVTILDAVWASSAGVVPPSGAELRRRKSAARSALATAAVAPQAAPELCLVAGSSAGAILVVGARSLTVLVALGAHTAAVTSVSVTKGYVCTSSLDGFIKVWPRTLTEGSSALVEARYGASVAGAAPSGDGLSIAAATREGSVGMLDLRGRSHVTLRRAHTAAVTSLSVRGSRPVLADDDWQRLLSGDASPASIRPVHWDCSESAIATASADGTVRVWDPVTLAPIMEVAASRDDGEAEVGGKAASADEAICVAWRPPTAVPASVWDRLLGAAPGAEPGEGESTPDHGPRNGSRGEDGNDGDGDGDGDVAWRVALEGDVELAAGFQSGTVRVYHAGSNALVAEHRPHLAPVLALAFAGTASRPGGRPAGALLFTAAADGVVWALDACRLYAPLRRIAEAFTVPRQLTPHVAIAASATTARVAISWSDPADGRGGSADRVLVVDAVTLATETVLGLPADVEAPLTGAFSAAATAVKREAASADPAELAAIVRRGTGGDGPWRPARQWDAELPKPTGADGRPRQSPAEAAAAEALRRQRVAAGASASAPMAGAIALASRSDSRAGAPSGIASLVVAPAAGASSGRDERVIGVSLGGALVAWSLGASEGHADVIQGTHRDGTGTVAASWDGRLVATGGADGCIRVWDGVLAASASSHPVMAPLRGPHGAAVTAVAFIDGPAASVASGSASVAGLVSGSADGSLALWHLERGDSTQATGGLAGAWVLPVASSGGELQGPAAALGVPAGYAPSDGPLGDAGYGVADEDCSVDDGDGADEEEDGDDCGSGGLEEDSTFDRWARGTDVGAQRSSNVRADVPLLDLPPLPERSL</sequence>
<feature type="compositionally biased region" description="Acidic residues" evidence="4">
    <location>
        <begin position="353"/>
        <end position="362"/>
    </location>
</feature>
<feature type="repeat" description="WD" evidence="3">
    <location>
        <begin position="667"/>
        <end position="699"/>
    </location>
</feature>
<dbReference type="SMART" id="SM00320">
    <property type="entry name" value="WD40"/>
    <property type="match status" value="5"/>
</dbReference>
<feature type="repeat" description="WD" evidence="3">
    <location>
        <begin position="128"/>
        <end position="157"/>
    </location>
</feature>
<keyword evidence="6" id="KW-1185">Reference proteome</keyword>
<accession>A0A5A8CTR3</accession>
<dbReference type="Gene3D" id="2.130.10.10">
    <property type="entry name" value="YVTN repeat-like/Quinoprotein amine dehydrogenase"/>
    <property type="match status" value="3"/>
</dbReference>
<feature type="region of interest" description="Disordered" evidence="4">
    <location>
        <begin position="326"/>
        <end position="364"/>
    </location>
</feature>
<dbReference type="SUPFAM" id="SSF50998">
    <property type="entry name" value="Quinoprotein alcohol dehydrogenase-like"/>
    <property type="match status" value="1"/>
</dbReference>
<evidence type="ECO:0000256" key="4">
    <source>
        <dbReference type="SAM" id="MobiDB-lite"/>
    </source>
</evidence>
<dbReference type="PROSITE" id="PS50294">
    <property type="entry name" value="WD_REPEATS_REGION"/>
    <property type="match status" value="1"/>
</dbReference>
<evidence type="ECO:0000256" key="2">
    <source>
        <dbReference type="ARBA" id="ARBA00022737"/>
    </source>
</evidence>
<name>A0A5A8CTR3_CAFRO</name>
<reference evidence="5 6" key="1">
    <citation type="submission" date="2019-07" db="EMBL/GenBank/DDBJ databases">
        <title>Genomes of Cafeteria roenbergensis.</title>
        <authorList>
            <person name="Fischer M.G."/>
            <person name="Hackl T."/>
            <person name="Roman M."/>
        </authorList>
    </citation>
    <scope>NUCLEOTIDE SEQUENCE [LARGE SCALE GENOMIC DNA]</scope>
    <source>
        <strain evidence="5 6">BVI</strain>
    </source>
</reference>
<comment type="caution">
    <text evidence="5">The sequence shown here is derived from an EMBL/GenBank/DDBJ whole genome shotgun (WGS) entry which is preliminary data.</text>
</comment>
<dbReference type="EMBL" id="VLTN01000004">
    <property type="protein sequence ID" value="KAA0156456.1"/>
    <property type="molecule type" value="Genomic_DNA"/>
</dbReference>
<dbReference type="Pfam" id="PF00400">
    <property type="entry name" value="WD40"/>
    <property type="match status" value="3"/>
</dbReference>
<dbReference type="PANTHER" id="PTHR44019">
    <property type="entry name" value="WD REPEAT-CONTAINING PROTEIN 55"/>
    <property type="match status" value="1"/>
</dbReference>
<protein>
    <submittedName>
        <fullName evidence="5">Uncharacterized protein</fullName>
    </submittedName>
</protein>
<evidence type="ECO:0000313" key="6">
    <source>
        <dbReference type="Proteomes" id="UP000323011"/>
    </source>
</evidence>
<evidence type="ECO:0000256" key="3">
    <source>
        <dbReference type="PROSITE-ProRule" id="PRU00221"/>
    </source>
</evidence>
<keyword evidence="2" id="KW-0677">Repeat</keyword>
<gene>
    <name evidence="5" type="ORF">FNF29_01247</name>
</gene>